<feature type="transmembrane region" description="Helical" evidence="6">
    <location>
        <begin position="50"/>
        <end position="74"/>
    </location>
</feature>
<name>A0ABD0JBB7_9CAEN</name>
<feature type="transmembrane region" description="Helical" evidence="6">
    <location>
        <begin position="16"/>
        <end position="38"/>
    </location>
</feature>
<feature type="non-terminal residue" evidence="7">
    <location>
        <position position="310"/>
    </location>
</feature>
<dbReference type="SUPFAM" id="SSF103473">
    <property type="entry name" value="MFS general substrate transporter"/>
    <property type="match status" value="1"/>
</dbReference>
<evidence type="ECO:0000256" key="1">
    <source>
        <dbReference type="ARBA" id="ARBA00004141"/>
    </source>
</evidence>
<evidence type="ECO:0000256" key="5">
    <source>
        <dbReference type="ARBA" id="ARBA00023136"/>
    </source>
</evidence>
<dbReference type="InterPro" id="IPR011701">
    <property type="entry name" value="MFS"/>
</dbReference>
<comment type="caution">
    <text evidence="7">The sequence shown here is derived from an EMBL/GenBank/DDBJ whole genome shotgun (WGS) entry which is preliminary data.</text>
</comment>
<evidence type="ECO:0000313" key="7">
    <source>
        <dbReference type="EMBL" id="KAK7467823.1"/>
    </source>
</evidence>
<dbReference type="GO" id="GO:0016020">
    <property type="term" value="C:membrane"/>
    <property type="evidence" value="ECO:0007669"/>
    <property type="project" value="UniProtKB-SubCell"/>
</dbReference>
<dbReference type="Proteomes" id="UP001519460">
    <property type="component" value="Unassembled WGS sequence"/>
</dbReference>
<feature type="transmembrane region" description="Helical" evidence="6">
    <location>
        <begin position="183"/>
        <end position="204"/>
    </location>
</feature>
<feature type="transmembrane region" description="Helical" evidence="6">
    <location>
        <begin position="104"/>
        <end position="122"/>
    </location>
</feature>
<dbReference type="EMBL" id="JACVVK020000537">
    <property type="protein sequence ID" value="KAK7467823.1"/>
    <property type="molecule type" value="Genomic_DNA"/>
</dbReference>
<dbReference type="InterPro" id="IPR036259">
    <property type="entry name" value="MFS_trans_sf"/>
</dbReference>
<evidence type="ECO:0000256" key="6">
    <source>
        <dbReference type="SAM" id="Phobius"/>
    </source>
</evidence>
<accession>A0ABD0JBB7</accession>
<keyword evidence="5 6" id="KW-0472">Membrane</keyword>
<comment type="subcellular location">
    <subcellularLocation>
        <location evidence="1">Membrane</location>
        <topology evidence="1">Multi-pass membrane protein</topology>
    </subcellularLocation>
</comment>
<evidence type="ECO:0000256" key="4">
    <source>
        <dbReference type="ARBA" id="ARBA00022989"/>
    </source>
</evidence>
<keyword evidence="2" id="KW-0813">Transport</keyword>
<evidence type="ECO:0000313" key="8">
    <source>
        <dbReference type="Proteomes" id="UP001519460"/>
    </source>
</evidence>
<dbReference type="InterPro" id="IPR052983">
    <property type="entry name" value="MFS_Riboflavin_Transporter"/>
</dbReference>
<feature type="transmembrane region" description="Helical" evidence="6">
    <location>
        <begin position="266"/>
        <end position="286"/>
    </location>
</feature>
<dbReference type="Pfam" id="PF07690">
    <property type="entry name" value="MFS_1"/>
    <property type="match status" value="1"/>
</dbReference>
<keyword evidence="8" id="KW-1185">Reference proteome</keyword>
<reference evidence="7 8" key="1">
    <citation type="journal article" date="2023" name="Sci. Data">
        <title>Genome assembly of the Korean intertidal mud-creeper Batillaria attramentaria.</title>
        <authorList>
            <person name="Patra A.K."/>
            <person name="Ho P.T."/>
            <person name="Jun S."/>
            <person name="Lee S.J."/>
            <person name="Kim Y."/>
            <person name="Won Y.J."/>
        </authorList>
    </citation>
    <scope>NUCLEOTIDE SEQUENCE [LARGE SCALE GENOMIC DNA]</scope>
    <source>
        <strain evidence="7">Wonlab-2016</strain>
    </source>
</reference>
<protein>
    <submittedName>
        <fullName evidence="7">Uncharacterized protein</fullName>
    </submittedName>
</protein>
<keyword evidence="4 6" id="KW-1133">Transmembrane helix</keyword>
<organism evidence="7 8">
    <name type="scientific">Batillaria attramentaria</name>
    <dbReference type="NCBI Taxonomy" id="370345"/>
    <lineage>
        <taxon>Eukaryota</taxon>
        <taxon>Metazoa</taxon>
        <taxon>Spiralia</taxon>
        <taxon>Lophotrochozoa</taxon>
        <taxon>Mollusca</taxon>
        <taxon>Gastropoda</taxon>
        <taxon>Caenogastropoda</taxon>
        <taxon>Sorbeoconcha</taxon>
        <taxon>Cerithioidea</taxon>
        <taxon>Batillariidae</taxon>
        <taxon>Batillaria</taxon>
    </lineage>
</organism>
<keyword evidence="3 6" id="KW-0812">Transmembrane</keyword>
<evidence type="ECO:0000256" key="3">
    <source>
        <dbReference type="ARBA" id="ARBA00022692"/>
    </source>
</evidence>
<proteinExistence type="predicted"/>
<dbReference type="PANTHER" id="PTHR43385:SF1">
    <property type="entry name" value="RIBOFLAVIN TRANSPORTER RIBJ"/>
    <property type="match status" value="1"/>
</dbReference>
<feature type="transmembrane region" description="Helical" evidence="6">
    <location>
        <begin position="243"/>
        <end position="260"/>
    </location>
</feature>
<evidence type="ECO:0000256" key="2">
    <source>
        <dbReference type="ARBA" id="ARBA00022448"/>
    </source>
</evidence>
<gene>
    <name evidence="7" type="ORF">BaRGS_00036929</name>
</gene>
<dbReference type="AlphaFoldDB" id="A0ABD0JBB7"/>
<dbReference type="PANTHER" id="PTHR43385">
    <property type="entry name" value="RIBOFLAVIN TRANSPORTER RIBJ"/>
    <property type="match status" value="1"/>
</dbReference>
<sequence length="310" mass="33378">MAAIASFWTINVSPTAVLATYGVLQGIGAGILAGCPYAAINKHKFDNQGLVFGILCGGHGGAGVLMNLIITGFVNPNNLMPDDAHTDSRYFSQAEILDRLPCTFLLLAGVYLALLPLGIYGMRTPPLKTENDATSLLQADQGCPASIPEKEASTDEEEARRNLKAASQQEDLSPCQLFSRKTFYLVSLIALCTALTGFSVTSLYKTMGLTQIPDDAYMVALGSMGSLCCAISRPLWGLMMDKTSLKTGIVCILTAFWHVVLRNGRALYFVWTVLIFSSAAFGTLFVKVATKTYFGSSHFIANLGVARIFE</sequence>